<evidence type="ECO:0000313" key="3">
    <source>
        <dbReference type="Proteomes" id="UP000469724"/>
    </source>
</evidence>
<dbReference type="RefSeq" id="WP_163301728.1">
    <property type="nucleotide sequence ID" value="NZ_JAAGRQ010000024.1"/>
</dbReference>
<proteinExistence type="predicted"/>
<comment type="caution">
    <text evidence="2">The sequence shown here is derived from an EMBL/GenBank/DDBJ whole genome shotgun (WGS) entry which is preliminary data.</text>
</comment>
<evidence type="ECO:0000256" key="1">
    <source>
        <dbReference type="SAM" id="MobiDB-lite"/>
    </source>
</evidence>
<accession>A0A7K3NKE8</accession>
<gene>
    <name evidence="2" type="ORF">G3N56_07955</name>
</gene>
<evidence type="ECO:0000313" key="2">
    <source>
        <dbReference type="EMBL" id="NDY56676.1"/>
    </source>
</evidence>
<dbReference type="AlphaFoldDB" id="A0A7K3NKE8"/>
<feature type="region of interest" description="Disordered" evidence="1">
    <location>
        <begin position="72"/>
        <end position="95"/>
    </location>
</feature>
<name>A0A7K3NKE8_9BACT</name>
<dbReference type="Proteomes" id="UP000469724">
    <property type="component" value="Unassembled WGS sequence"/>
</dbReference>
<keyword evidence="3" id="KW-1185">Reference proteome</keyword>
<protein>
    <submittedName>
        <fullName evidence="2">Uncharacterized protein</fullName>
    </submittedName>
</protein>
<dbReference type="EMBL" id="JAAGRQ010000024">
    <property type="protein sequence ID" value="NDY56676.1"/>
    <property type="molecule type" value="Genomic_DNA"/>
</dbReference>
<reference evidence="2 3" key="1">
    <citation type="submission" date="2020-02" db="EMBL/GenBank/DDBJ databases">
        <title>Comparative genomics of sulfur disproportionating microorganisms.</title>
        <authorList>
            <person name="Ward L.M."/>
            <person name="Bertran E."/>
            <person name="Johnston D.T."/>
        </authorList>
    </citation>
    <scope>NUCLEOTIDE SEQUENCE [LARGE SCALE GENOMIC DNA]</scope>
    <source>
        <strain evidence="2 3">DSM 3696</strain>
    </source>
</reference>
<sequence length="95" mass="10079">MKLFPHRELRSALAHAAAGGQALLVHAWGGPSRYACFDGAAEIGKLFDQNRARLAATAQRLGVRRIKVDRPGQPGQHVDLVGGPLAKAKQEATAS</sequence>
<organism evidence="2 3">
    <name type="scientific">Desulfolutivibrio sulfodismutans</name>
    <dbReference type="NCBI Taxonomy" id="63561"/>
    <lineage>
        <taxon>Bacteria</taxon>
        <taxon>Pseudomonadati</taxon>
        <taxon>Thermodesulfobacteriota</taxon>
        <taxon>Desulfovibrionia</taxon>
        <taxon>Desulfovibrionales</taxon>
        <taxon>Desulfovibrionaceae</taxon>
        <taxon>Desulfolutivibrio</taxon>
    </lineage>
</organism>